<sequence>MNATKTWFVQLLQERGVALSPLQLQQFATYYELLVSWNEKMNLTGITEREAVYEKHFYDSVTLSFFMDMDKVKSLADIGSGAGFPSLPLKICFPHLKVTIVDSLNKRIQFLQHVVEALGLKDVSCVHGRAEDIGRLDAHRDAYDVVTARAVARLSGLNELSLPFAKKGGTFASMKGADPAEETAEAKRSLIELKAKLVQTHHLKLPFEQSDRHIIMMEKLGATPAKYPRKAGLPLKQPII</sequence>
<evidence type="ECO:0000256" key="5">
    <source>
        <dbReference type="ARBA" id="ARBA00022691"/>
    </source>
</evidence>
<dbReference type="PIRSF" id="PIRSF003078">
    <property type="entry name" value="GidB"/>
    <property type="match status" value="1"/>
</dbReference>
<dbReference type="AlphaFoldDB" id="A0A3Q8X3F0"/>
<dbReference type="Gene3D" id="3.40.50.150">
    <property type="entry name" value="Vaccinia Virus protein VP39"/>
    <property type="match status" value="1"/>
</dbReference>
<evidence type="ECO:0000256" key="3">
    <source>
        <dbReference type="ARBA" id="ARBA00022603"/>
    </source>
</evidence>
<comment type="caution">
    <text evidence="6">Lacks conserved residue(s) required for the propagation of feature annotation.</text>
</comment>
<dbReference type="Proteomes" id="UP000272528">
    <property type="component" value="Chromosome"/>
</dbReference>
<organism evidence="7 8">
    <name type="scientific">Paenibacillus albus</name>
    <dbReference type="NCBI Taxonomy" id="2495582"/>
    <lineage>
        <taxon>Bacteria</taxon>
        <taxon>Bacillati</taxon>
        <taxon>Bacillota</taxon>
        <taxon>Bacilli</taxon>
        <taxon>Bacillales</taxon>
        <taxon>Paenibacillaceae</taxon>
        <taxon>Paenibacillus</taxon>
    </lineage>
</organism>
<comment type="subcellular location">
    <subcellularLocation>
        <location evidence="6">Cytoplasm</location>
    </subcellularLocation>
</comment>
<dbReference type="GO" id="GO:0005829">
    <property type="term" value="C:cytosol"/>
    <property type="evidence" value="ECO:0007669"/>
    <property type="project" value="TreeGrafter"/>
</dbReference>
<dbReference type="Pfam" id="PF02527">
    <property type="entry name" value="GidB"/>
    <property type="match status" value="1"/>
</dbReference>
<feature type="binding site" evidence="6">
    <location>
        <position position="84"/>
    </location>
    <ligand>
        <name>S-adenosyl-L-methionine</name>
        <dbReference type="ChEBI" id="CHEBI:59789"/>
    </ligand>
</feature>
<dbReference type="PANTHER" id="PTHR31760:SF0">
    <property type="entry name" value="S-ADENOSYL-L-METHIONINE-DEPENDENT METHYLTRANSFERASES SUPERFAMILY PROTEIN"/>
    <property type="match status" value="1"/>
</dbReference>
<dbReference type="KEGG" id="palb:EJC50_03640"/>
<keyword evidence="1 6" id="KW-0963">Cytoplasm</keyword>
<dbReference type="OrthoDB" id="9808773at2"/>
<feature type="binding site" evidence="6">
    <location>
        <begin position="130"/>
        <end position="131"/>
    </location>
    <ligand>
        <name>S-adenosyl-L-methionine</name>
        <dbReference type="ChEBI" id="CHEBI:59789"/>
    </ligand>
</feature>
<evidence type="ECO:0000256" key="2">
    <source>
        <dbReference type="ARBA" id="ARBA00022552"/>
    </source>
</evidence>
<protein>
    <recommendedName>
        <fullName evidence="6">Ribosomal RNA small subunit methyltransferase G</fullName>
        <ecNumber evidence="6">2.1.1.-</ecNumber>
    </recommendedName>
    <alternativeName>
        <fullName evidence="6">16S rRNA 7-methylguanosine methyltransferase</fullName>
        <shortName evidence="6">16S rRNA m7G methyltransferase</shortName>
    </alternativeName>
</protein>
<feature type="binding site" evidence="6">
    <location>
        <position position="79"/>
    </location>
    <ligand>
        <name>S-adenosyl-L-methionine</name>
        <dbReference type="ChEBI" id="CHEBI:59789"/>
    </ligand>
</feature>
<evidence type="ECO:0000313" key="8">
    <source>
        <dbReference type="Proteomes" id="UP000272528"/>
    </source>
</evidence>
<evidence type="ECO:0000256" key="1">
    <source>
        <dbReference type="ARBA" id="ARBA00022490"/>
    </source>
</evidence>
<proteinExistence type="inferred from homology"/>
<dbReference type="NCBIfam" id="TIGR00138">
    <property type="entry name" value="rsmG_gidB"/>
    <property type="match status" value="1"/>
</dbReference>
<accession>A0A3Q8X3F0</accession>
<dbReference type="EMBL" id="CP034437">
    <property type="protein sequence ID" value="AZN38866.1"/>
    <property type="molecule type" value="Genomic_DNA"/>
</dbReference>
<dbReference type="CDD" id="cd02440">
    <property type="entry name" value="AdoMet_MTases"/>
    <property type="match status" value="1"/>
</dbReference>
<dbReference type="FunFam" id="3.40.50.150:FF:000041">
    <property type="entry name" value="Ribosomal RNA small subunit methyltransferase G"/>
    <property type="match status" value="1"/>
</dbReference>
<keyword evidence="3 6" id="KW-0489">Methyltransferase</keyword>
<comment type="function">
    <text evidence="6">Specifically methylates the N7 position of guanine in position 535 of 16S rRNA.</text>
</comment>
<reference evidence="8" key="1">
    <citation type="submission" date="2018-12" db="EMBL/GenBank/DDBJ databases">
        <title>Genome sequence of Peanibacillus sp.</title>
        <authorList>
            <person name="Subramani G."/>
            <person name="Srinivasan S."/>
            <person name="Kim M.K."/>
        </authorList>
    </citation>
    <scope>NUCLEOTIDE SEQUENCE [LARGE SCALE GENOMIC DNA]</scope>
    <source>
        <strain evidence="8">18JY67-1</strain>
    </source>
</reference>
<keyword evidence="4 6" id="KW-0808">Transferase</keyword>
<name>A0A3Q8X3F0_9BACL</name>
<gene>
    <name evidence="6 7" type="primary">rsmG</name>
    <name evidence="7" type="ORF">EJC50_03640</name>
</gene>
<dbReference type="InterPro" id="IPR003682">
    <property type="entry name" value="rRNA_ssu_MeTfrase_G"/>
</dbReference>
<keyword evidence="8" id="KW-1185">Reference proteome</keyword>
<keyword evidence="5 6" id="KW-0949">S-adenosyl-L-methionine</keyword>
<keyword evidence="2 6" id="KW-0698">rRNA processing</keyword>
<dbReference type="PANTHER" id="PTHR31760">
    <property type="entry name" value="S-ADENOSYL-L-METHIONINE-DEPENDENT METHYLTRANSFERASES SUPERFAMILY PROTEIN"/>
    <property type="match status" value="1"/>
</dbReference>
<dbReference type="RefSeq" id="WP_126012495.1">
    <property type="nucleotide sequence ID" value="NZ_CP034437.1"/>
</dbReference>
<dbReference type="GO" id="GO:0070043">
    <property type="term" value="F:rRNA (guanine-N7-)-methyltransferase activity"/>
    <property type="evidence" value="ECO:0007669"/>
    <property type="project" value="UniProtKB-UniRule"/>
</dbReference>
<evidence type="ECO:0000256" key="6">
    <source>
        <dbReference type="HAMAP-Rule" id="MF_00074"/>
    </source>
</evidence>
<dbReference type="EC" id="2.1.1.-" evidence="6"/>
<comment type="similarity">
    <text evidence="6">Belongs to the methyltransferase superfamily. RNA methyltransferase RsmG family.</text>
</comment>
<dbReference type="HAMAP" id="MF_00074">
    <property type="entry name" value="16SrRNA_methyltr_G"/>
    <property type="match status" value="1"/>
</dbReference>
<feature type="binding site" evidence="6">
    <location>
        <position position="149"/>
    </location>
    <ligand>
        <name>S-adenosyl-L-methionine</name>
        <dbReference type="ChEBI" id="CHEBI:59789"/>
    </ligand>
</feature>
<dbReference type="SUPFAM" id="SSF53335">
    <property type="entry name" value="S-adenosyl-L-methionine-dependent methyltransferases"/>
    <property type="match status" value="1"/>
</dbReference>
<evidence type="ECO:0000313" key="7">
    <source>
        <dbReference type="EMBL" id="AZN38866.1"/>
    </source>
</evidence>
<dbReference type="InterPro" id="IPR029063">
    <property type="entry name" value="SAM-dependent_MTases_sf"/>
</dbReference>
<evidence type="ECO:0000256" key="4">
    <source>
        <dbReference type="ARBA" id="ARBA00022679"/>
    </source>
</evidence>